<protein>
    <submittedName>
        <fullName evidence="2">Toll/interleukin-1 receptor domain-containing protein</fullName>
    </submittedName>
</protein>
<dbReference type="GO" id="GO:0007165">
    <property type="term" value="P:signal transduction"/>
    <property type="evidence" value="ECO:0007669"/>
    <property type="project" value="InterPro"/>
</dbReference>
<proteinExistence type="predicted"/>
<dbReference type="Gene3D" id="3.40.50.10140">
    <property type="entry name" value="Toll/interleukin-1 receptor homology (TIR) domain"/>
    <property type="match status" value="1"/>
</dbReference>
<dbReference type="Pfam" id="PF13676">
    <property type="entry name" value="TIR_2"/>
    <property type="match status" value="1"/>
</dbReference>
<keyword evidence="3" id="KW-1185">Reference proteome</keyword>
<dbReference type="Proteomes" id="UP000297149">
    <property type="component" value="Chromosome"/>
</dbReference>
<dbReference type="InterPro" id="IPR000157">
    <property type="entry name" value="TIR_dom"/>
</dbReference>
<dbReference type="EMBL" id="CP039396">
    <property type="protein sequence ID" value="QCD41065.1"/>
    <property type="molecule type" value="Genomic_DNA"/>
</dbReference>
<keyword evidence="2" id="KW-0675">Receptor</keyword>
<dbReference type="SUPFAM" id="SSF52200">
    <property type="entry name" value="Toll/Interleukin receptor TIR domain"/>
    <property type="match status" value="1"/>
</dbReference>
<evidence type="ECO:0000259" key="1">
    <source>
        <dbReference type="Pfam" id="PF13676"/>
    </source>
</evidence>
<dbReference type="InterPro" id="IPR035897">
    <property type="entry name" value="Toll_tir_struct_dom_sf"/>
</dbReference>
<gene>
    <name evidence="2" type="ORF">E7747_01355</name>
</gene>
<sequence length="333" mass="38445">MLDVFKTYYRTVHNFLKYQNQKAFELFIEENLYEIFDNHDNWNGGIDYFTIELKVSVEQYLQIKGDDENIIIEDITDAFNNALKSNESLVINKIIIVPYDDATVYTPTTEPIWGLDYFRLFISHISENKVSAKNLKVCLEKWGIHGFVAHEDIEPSKEWSSILTDALFSMNALCAILVKRFRYSSWCDQEVGIALGQNKLCIPIKKDIIPYGFLGRYQMIKADGLDASHVAQKVAECVFKDERTHGIYCNSLAKLLINSKTSEKALQWIDVINSFPTIERVYAELIYKEYSHNPILLQPDVLQGINSLLKRYNMSTSLFIFGDHETSAEDLPF</sequence>
<organism evidence="2 3">
    <name type="scientific">Duncaniella dubosii</name>
    <dbReference type="NCBI Taxonomy" id="2518971"/>
    <lineage>
        <taxon>Bacteria</taxon>
        <taxon>Pseudomonadati</taxon>
        <taxon>Bacteroidota</taxon>
        <taxon>Bacteroidia</taxon>
        <taxon>Bacteroidales</taxon>
        <taxon>Muribaculaceae</taxon>
        <taxon>Duncaniella</taxon>
    </lineage>
</organism>
<evidence type="ECO:0000313" key="2">
    <source>
        <dbReference type="EMBL" id="QCD41065.1"/>
    </source>
</evidence>
<dbReference type="RefSeq" id="WP_136413614.1">
    <property type="nucleotide sequence ID" value="NZ_CP039396.1"/>
</dbReference>
<reference evidence="3" key="1">
    <citation type="submission" date="2019-02" db="EMBL/GenBank/DDBJ databases">
        <title>Isolation and identification of novel species under the genus Muribaculum.</title>
        <authorList>
            <person name="Miyake S."/>
            <person name="Ding Y."/>
            <person name="Low A."/>
            <person name="Soh M."/>
            <person name="Seedorf H."/>
        </authorList>
    </citation>
    <scope>NUCLEOTIDE SEQUENCE [LARGE SCALE GENOMIC DNA]</scope>
    <source>
        <strain evidence="3">H5</strain>
    </source>
</reference>
<dbReference type="AlphaFoldDB" id="A0A4P7W0W5"/>
<name>A0A4P7W0W5_9BACT</name>
<dbReference type="KEGG" id="ddb:E7747_01355"/>
<evidence type="ECO:0000313" key="3">
    <source>
        <dbReference type="Proteomes" id="UP000297149"/>
    </source>
</evidence>
<feature type="domain" description="TIR" evidence="1">
    <location>
        <begin position="121"/>
        <end position="223"/>
    </location>
</feature>
<accession>A0A4P7W0W5</accession>